<evidence type="ECO:0000256" key="6">
    <source>
        <dbReference type="SAM" id="Phobius"/>
    </source>
</evidence>
<dbReference type="InterPro" id="IPR002549">
    <property type="entry name" value="AI-2E-like"/>
</dbReference>
<dbReference type="GO" id="GO:0016020">
    <property type="term" value="C:membrane"/>
    <property type="evidence" value="ECO:0007669"/>
    <property type="project" value="UniProtKB-SubCell"/>
</dbReference>
<comment type="similarity">
    <text evidence="2">Belongs to the autoinducer-2 exporter (AI-2E) (TC 2.A.86) family.</text>
</comment>
<keyword evidence="3 6" id="KW-0812">Transmembrane</keyword>
<evidence type="ECO:0000313" key="8">
    <source>
        <dbReference type="Proteomes" id="UP000177269"/>
    </source>
</evidence>
<feature type="transmembrane region" description="Helical" evidence="6">
    <location>
        <begin position="274"/>
        <end position="293"/>
    </location>
</feature>
<dbReference type="Pfam" id="PF01594">
    <property type="entry name" value="AI-2E_transport"/>
    <property type="match status" value="1"/>
</dbReference>
<dbReference type="EMBL" id="MHSK01000006">
    <property type="protein sequence ID" value="OHA42802.1"/>
    <property type="molecule type" value="Genomic_DNA"/>
</dbReference>
<keyword evidence="4 6" id="KW-1133">Transmembrane helix</keyword>
<comment type="subcellular location">
    <subcellularLocation>
        <location evidence="1">Membrane</location>
        <topology evidence="1">Multi-pass membrane protein</topology>
    </subcellularLocation>
</comment>
<organism evidence="7 8">
    <name type="scientific">Candidatus Taylorbacteria bacterium RIFCSPLOWO2_12_FULL_43_20</name>
    <dbReference type="NCBI Taxonomy" id="1802332"/>
    <lineage>
        <taxon>Bacteria</taxon>
        <taxon>Candidatus Tayloriibacteriota</taxon>
    </lineage>
</organism>
<feature type="transmembrane region" description="Helical" evidence="6">
    <location>
        <begin position="213"/>
        <end position="231"/>
    </location>
</feature>
<feature type="transmembrane region" description="Helical" evidence="6">
    <location>
        <begin position="64"/>
        <end position="87"/>
    </location>
</feature>
<dbReference type="AlphaFoldDB" id="A0A1G2P596"/>
<feature type="transmembrane region" description="Helical" evidence="6">
    <location>
        <begin position="12"/>
        <end position="44"/>
    </location>
</feature>
<evidence type="ECO:0008006" key="9">
    <source>
        <dbReference type="Google" id="ProtNLM"/>
    </source>
</evidence>
<dbReference type="PANTHER" id="PTHR21716">
    <property type="entry name" value="TRANSMEMBRANE PROTEIN"/>
    <property type="match status" value="1"/>
</dbReference>
<comment type="caution">
    <text evidence="7">The sequence shown here is derived from an EMBL/GenBank/DDBJ whole genome shotgun (WGS) entry which is preliminary data.</text>
</comment>
<evidence type="ECO:0000256" key="2">
    <source>
        <dbReference type="ARBA" id="ARBA00009773"/>
    </source>
</evidence>
<feature type="transmembrane region" description="Helical" evidence="6">
    <location>
        <begin position="305"/>
        <end position="338"/>
    </location>
</feature>
<evidence type="ECO:0000256" key="3">
    <source>
        <dbReference type="ARBA" id="ARBA00022692"/>
    </source>
</evidence>
<evidence type="ECO:0000256" key="1">
    <source>
        <dbReference type="ARBA" id="ARBA00004141"/>
    </source>
</evidence>
<evidence type="ECO:0000256" key="5">
    <source>
        <dbReference type="ARBA" id="ARBA00023136"/>
    </source>
</evidence>
<protein>
    <recommendedName>
        <fullName evidence="9">AI-2E family transporter</fullName>
    </recommendedName>
</protein>
<sequence>MYSGRIETTFFYILLLGSILLIFFIFLPFLSVLFLAAVLAVVFYPLHHKLRRKMVFRGGNSLSALITVLIVLAAILVPFTGISILIFQEASDVYWSIIADADSNKLISFVVYAADYINEISPVTLVPDISLANIEEYIGTIYEWFFDHFRSFFSSVLSLAINAFLMVLSLFFFLRDGHKLKTSIIHLSPLKDAYDRGIIDKVKQAVNSVIKGNLFIALVQGVLATIGFTIFGVPSAILWGTVAVFAAIIPSIGTSIVLIPAVIFLFFAKGVGSAVGLLIWGIVIVGLVDNMLAPYVLERGIKIHPFLILLSVLGGLSLFGPIGFLAGPIALSFLFALVHIYPLISREKSGA</sequence>
<proteinExistence type="inferred from homology"/>
<feature type="transmembrane region" description="Helical" evidence="6">
    <location>
        <begin position="152"/>
        <end position="174"/>
    </location>
</feature>
<evidence type="ECO:0000256" key="4">
    <source>
        <dbReference type="ARBA" id="ARBA00022989"/>
    </source>
</evidence>
<keyword evidence="5 6" id="KW-0472">Membrane</keyword>
<name>A0A1G2P596_9BACT</name>
<accession>A0A1G2P596</accession>
<dbReference type="Proteomes" id="UP000177269">
    <property type="component" value="Unassembled WGS sequence"/>
</dbReference>
<evidence type="ECO:0000313" key="7">
    <source>
        <dbReference type="EMBL" id="OHA42802.1"/>
    </source>
</evidence>
<gene>
    <name evidence="7" type="ORF">A3G52_03295</name>
</gene>
<dbReference type="PANTHER" id="PTHR21716:SF4">
    <property type="entry name" value="TRANSMEMBRANE PROTEIN 245"/>
    <property type="match status" value="1"/>
</dbReference>
<feature type="transmembrane region" description="Helical" evidence="6">
    <location>
        <begin position="237"/>
        <end position="267"/>
    </location>
</feature>
<reference evidence="7 8" key="1">
    <citation type="journal article" date="2016" name="Nat. Commun.">
        <title>Thousands of microbial genomes shed light on interconnected biogeochemical processes in an aquifer system.</title>
        <authorList>
            <person name="Anantharaman K."/>
            <person name="Brown C.T."/>
            <person name="Hug L.A."/>
            <person name="Sharon I."/>
            <person name="Castelle C.J."/>
            <person name="Probst A.J."/>
            <person name="Thomas B.C."/>
            <person name="Singh A."/>
            <person name="Wilkins M.J."/>
            <person name="Karaoz U."/>
            <person name="Brodie E.L."/>
            <person name="Williams K.H."/>
            <person name="Hubbard S.S."/>
            <person name="Banfield J.F."/>
        </authorList>
    </citation>
    <scope>NUCLEOTIDE SEQUENCE [LARGE SCALE GENOMIC DNA]</scope>
</reference>